<comment type="caution">
    <text evidence="1">The sequence shown here is derived from an EMBL/GenBank/DDBJ whole genome shotgun (WGS) entry which is preliminary data.</text>
</comment>
<name>A0A1C1CZW0_9EURO</name>
<keyword evidence="2" id="KW-1185">Reference proteome</keyword>
<dbReference type="SUPFAM" id="SSF52047">
    <property type="entry name" value="RNI-like"/>
    <property type="match status" value="1"/>
</dbReference>
<proteinExistence type="predicted"/>
<dbReference type="EMBL" id="LGRB01000008">
    <property type="protein sequence ID" value="OCT53910.1"/>
    <property type="molecule type" value="Genomic_DNA"/>
</dbReference>
<accession>A0A1C1CZW0</accession>
<evidence type="ECO:0000313" key="1">
    <source>
        <dbReference type="EMBL" id="OCT53910.1"/>
    </source>
</evidence>
<organism evidence="1 2">
    <name type="scientific">Cladophialophora carrionii</name>
    <dbReference type="NCBI Taxonomy" id="86049"/>
    <lineage>
        <taxon>Eukaryota</taxon>
        <taxon>Fungi</taxon>
        <taxon>Dikarya</taxon>
        <taxon>Ascomycota</taxon>
        <taxon>Pezizomycotina</taxon>
        <taxon>Eurotiomycetes</taxon>
        <taxon>Chaetothyriomycetidae</taxon>
        <taxon>Chaetothyriales</taxon>
        <taxon>Herpotrichiellaceae</taxon>
        <taxon>Cladophialophora</taxon>
    </lineage>
</organism>
<dbReference type="Proteomes" id="UP000094526">
    <property type="component" value="Unassembled WGS sequence"/>
</dbReference>
<gene>
    <name evidence="1" type="ORF">CLCR_09786</name>
</gene>
<dbReference type="AlphaFoldDB" id="A0A1C1CZW0"/>
<dbReference type="VEuPathDB" id="FungiDB:G647_00825"/>
<dbReference type="VEuPathDB" id="FungiDB:CLCR_09786"/>
<dbReference type="eggNOG" id="ENOG502T517">
    <property type="taxonomic scope" value="Eukaryota"/>
</dbReference>
<dbReference type="OrthoDB" id="4150142at2759"/>
<sequence length="653" mass="73357">MAPSIVNQSAITTKCGYSSRYLPNLARSPVKRNALRKSASSEKGANAALEAERGKGLLLRSWADVAQGSERTRCPQTRGYFIPQVAEVQHSSVRYPTNHLLGIPQEVRDAIMELLHPAEEAAGTRPVAGYENYQLACRQTFHETSRRWNYQPTVLVPFNRALEFITRTLNAAVLHSNAYHNVKSLFLEIRHDASSRVFSQMAQVLRLSTQLEELHLFGVGPDGYGVSTSSVAHSCGKHDMSIVPLKSKLHIDGQHYRRRLTLVNGIPWLQHLKVLVLDNLNMPLLQAHVLMNKPRLQKLYVSADPRSAMHVEYKGCRSLGLGNLVWPVNGSMPPVKELRVDANAILTASQIALKVARTLESLEWTIPDAAFQLHAGQISFYSEATQVLSRMPPEARRLRELRVCVHGPVSEDNHQSGNLMGSFKDCVSRMPSLELVELHIHSKSLWFANEFVEALSPSVTRLYLTDLCVDRNIRELCDSVSTKTGVDAHHLEEVHKAVAIGEDLMRQDYISFSGSRLGFVGYEYDLNLDVKAAAKQGEDMSMFLKLNGRLLDRERNRHLASFEGMFIPPEEVPVEEWLEGIDLQSATTHEQVEKNRNELAGCILDDHHEYFGSEDVAEVVFRHEPVAKGGHYSYPVISEVQNLFKGSNHWLSK</sequence>
<reference evidence="2" key="1">
    <citation type="submission" date="2015-07" db="EMBL/GenBank/DDBJ databases">
        <authorList>
            <person name="Teixeira M.M."/>
            <person name="Souza R.C."/>
            <person name="Almeida L.G."/>
            <person name="Vicente V.A."/>
            <person name="de Hoog S."/>
            <person name="Bocca A.L."/>
            <person name="de Almeida S.R."/>
            <person name="Vasconcelos A.T."/>
            <person name="Felipe M.S."/>
        </authorList>
    </citation>
    <scope>NUCLEOTIDE SEQUENCE [LARGE SCALE GENOMIC DNA]</scope>
    <source>
        <strain evidence="2">KSF</strain>
    </source>
</reference>
<evidence type="ECO:0000313" key="2">
    <source>
        <dbReference type="Proteomes" id="UP000094526"/>
    </source>
</evidence>
<protein>
    <submittedName>
        <fullName evidence="1">Uncharacterized protein</fullName>
    </submittedName>
</protein>